<evidence type="ECO:0000313" key="3">
    <source>
        <dbReference type="Proteomes" id="UP001634007"/>
    </source>
</evidence>
<name>A0ABD3L094_EUCGL</name>
<dbReference type="Pfam" id="PF03080">
    <property type="entry name" value="Neprosin"/>
    <property type="match status" value="1"/>
</dbReference>
<dbReference type="Pfam" id="PF14365">
    <property type="entry name" value="Neprosin_AP"/>
    <property type="match status" value="1"/>
</dbReference>
<sequence>MTKPSVKTFTSKEGDMIDCVEINKQLTLDHRLLKNQKVQMEPNLHVTSLHKTSPNAKSVRFGLRELCPIGGLPICRVIKEDLVSVTSLPKIPSVVSLIDNMVQNIKYGGGGCVTVYNMTVAHDQMTAYNKWNEFGPPKHISMIAAGWMVSTGDTLSQLFTYWMGEEVTPGFLLRPCSTYGGSQCELIIDIEQDRNTGNWWLVVLRPSIKVGYWPKELFPFFDGICPPMGSGHKPDDTFKRAAIFRRLHWVQWDGKFLSPSDNTTE</sequence>
<dbReference type="InterPro" id="IPR053168">
    <property type="entry name" value="Glutamic_endopeptidase"/>
</dbReference>
<dbReference type="PANTHER" id="PTHR31589">
    <property type="entry name" value="PROTEIN, PUTATIVE (DUF239)-RELATED-RELATED"/>
    <property type="match status" value="1"/>
</dbReference>
<evidence type="ECO:0000259" key="1">
    <source>
        <dbReference type="PROSITE" id="PS52045"/>
    </source>
</evidence>
<gene>
    <name evidence="2" type="ORF">ACJRO7_014237</name>
</gene>
<comment type="caution">
    <text evidence="2">The sequence shown here is derived from an EMBL/GenBank/DDBJ whole genome shotgun (WGS) entry which is preliminary data.</text>
</comment>
<accession>A0ABD3L094</accession>
<dbReference type="AlphaFoldDB" id="A0ABD3L094"/>
<dbReference type="Proteomes" id="UP001634007">
    <property type="component" value="Unassembled WGS sequence"/>
</dbReference>
<keyword evidence="3" id="KW-1185">Reference proteome</keyword>
<dbReference type="EMBL" id="JBJKBG010000003">
    <property type="protein sequence ID" value="KAL3745098.1"/>
    <property type="molecule type" value="Genomic_DNA"/>
</dbReference>
<organism evidence="2 3">
    <name type="scientific">Eucalyptus globulus</name>
    <name type="common">Tasmanian blue gum</name>
    <dbReference type="NCBI Taxonomy" id="34317"/>
    <lineage>
        <taxon>Eukaryota</taxon>
        <taxon>Viridiplantae</taxon>
        <taxon>Streptophyta</taxon>
        <taxon>Embryophyta</taxon>
        <taxon>Tracheophyta</taxon>
        <taxon>Spermatophyta</taxon>
        <taxon>Magnoliopsida</taxon>
        <taxon>eudicotyledons</taxon>
        <taxon>Gunneridae</taxon>
        <taxon>Pentapetalae</taxon>
        <taxon>rosids</taxon>
        <taxon>malvids</taxon>
        <taxon>Myrtales</taxon>
        <taxon>Myrtaceae</taxon>
        <taxon>Myrtoideae</taxon>
        <taxon>Eucalypteae</taxon>
        <taxon>Eucalyptus</taxon>
    </lineage>
</organism>
<reference evidence="2 3" key="1">
    <citation type="submission" date="2024-11" db="EMBL/GenBank/DDBJ databases">
        <title>Chromosome-level genome assembly of Eucalyptus globulus Labill. provides insights into its genome evolution.</title>
        <authorList>
            <person name="Li X."/>
        </authorList>
    </citation>
    <scope>NUCLEOTIDE SEQUENCE [LARGE SCALE GENOMIC DNA]</scope>
    <source>
        <strain evidence="2">CL2024</strain>
        <tissue evidence="2">Fresh tender leaves</tissue>
    </source>
</reference>
<protein>
    <recommendedName>
        <fullName evidence="1">Neprosin PEP catalytic domain-containing protein</fullName>
    </recommendedName>
</protein>
<dbReference type="PANTHER" id="PTHR31589:SF232">
    <property type="entry name" value="NEPROSIN DOMAIN-CONTAINING PROTEIN"/>
    <property type="match status" value="1"/>
</dbReference>
<dbReference type="InterPro" id="IPR025521">
    <property type="entry name" value="Neprosin_propep"/>
</dbReference>
<dbReference type="InterPro" id="IPR004314">
    <property type="entry name" value="Neprosin"/>
</dbReference>
<dbReference type="PROSITE" id="PS52045">
    <property type="entry name" value="NEPROSIN_PEP_CD"/>
    <property type="match status" value="1"/>
</dbReference>
<feature type="domain" description="Neprosin PEP catalytic" evidence="1">
    <location>
        <begin position="85"/>
        <end position="265"/>
    </location>
</feature>
<evidence type="ECO:0000313" key="2">
    <source>
        <dbReference type="EMBL" id="KAL3745098.1"/>
    </source>
</evidence>
<proteinExistence type="predicted"/>